<protein>
    <submittedName>
        <fullName evidence="3">ComEC family competence protein</fullName>
    </submittedName>
</protein>
<dbReference type="EMBL" id="CDGG01000001">
    <property type="protein sequence ID" value="CEI83161.1"/>
    <property type="molecule type" value="Genomic_DNA"/>
</dbReference>
<organism evidence="3 4">
    <name type="scientific">Oceanobacillus oncorhynchi</name>
    <dbReference type="NCBI Taxonomy" id="545501"/>
    <lineage>
        <taxon>Bacteria</taxon>
        <taxon>Bacillati</taxon>
        <taxon>Bacillota</taxon>
        <taxon>Bacilli</taxon>
        <taxon>Bacillales</taxon>
        <taxon>Bacillaceae</taxon>
        <taxon>Oceanobacillus</taxon>
    </lineage>
</organism>
<name>A0A0A1MWD8_9BACI</name>
<evidence type="ECO:0000259" key="2">
    <source>
        <dbReference type="SMART" id="SM00849"/>
    </source>
</evidence>
<feature type="domain" description="Metallo-beta-lactamase" evidence="2">
    <location>
        <begin position="41"/>
        <end position="234"/>
    </location>
</feature>
<feature type="chain" id="PRO_5001976561" evidence="1">
    <location>
        <begin position="26"/>
        <end position="292"/>
    </location>
</feature>
<dbReference type="OrthoDB" id="9761531at2"/>
<evidence type="ECO:0000313" key="4">
    <source>
        <dbReference type="Proteomes" id="UP000040453"/>
    </source>
</evidence>
<dbReference type="SMART" id="SM00849">
    <property type="entry name" value="Lactamase_B"/>
    <property type="match status" value="1"/>
</dbReference>
<proteinExistence type="predicted"/>
<dbReference type="AlphaFoldDB" id="A0A0A1MWD8"/>
<dbReference type="InterPro" id="IPR052159">
    <property type="entry name" value="Competence_DNA_uptake"/>
</dbReference>
<evidence type="ECO:0000313" key="3">
    <source>
        <dbReference type="EMBL" id="CEI83161.1"/>
    </source>
</evidence>
<dbReference type="SUPFAM" id="SSF56281">
    <property type="entry name" value="Metallo-hydrolase/oxidoreductase"/>
    <property type="match status" value="1"/>
</dbReference>
<feature type="signal peptide" evidence="1">
    <location>
        <begin position="1"/>
        <end position="25"/>
    </location>
</feature>
<dbReference type="InterPro" id="IPR001279">
    <property type="entry name" value="Metallo-B-lactamas"/>
</dbReference>
<dbReference type="PANTHER" id="PTHR30619:SF7">
    <property type="entry name" value="BETA-LACTAMASE DOMAIN PROTEIN"/>
    <property type="match status" value="1"/>
</dbReference>
<dbReference type="Proteomes" id="UP000040453">
    <property type="component" value="Unassembled WGS sequence"/>
</dbReference>
<keyword evidence="4" id="KW-1185">Reference proteome</keyword>
<dbReference type="InterPro" id="IPR036866">
    <property type="entry name" value="RibonucZ/Hydroxyglut_hydro"/>
</dbReference>
<sequence length="292" mass="32461">MRKSVFILLLILITIQFHIPSTAHAEQEMPVMKVHFINVGQGDSILIETPLDRTILIDGGPPEAGDALVNYIKERRINEIDLMIATHPDVDHIGGLVKVLDEIDVGGVLDIGKLHPTKTFAAYMNRIRDLQIPLTIAEKDTPIEIDPMISLDIWNAAQSLTSPNASSLVLKLNYEETDMLFMGDVGKKEEKEIQKKHDVDAELIKIGHHGSNTSTGMSFLEAVDPEIAILTYSKDNNYGHPVPRVIEHLYEINALIYSTAALDSITVETDGETLIVNPRMNPIQKFVEEQAV</sequence>
<dbReference type="Pfam" id="PF00753">
    <property type="entry name" value="Lactamase_B"/>
    <property type="match status" value="1"/>
</dbReference>
<evidence type="ECO:0000256" key="1">
    <source>
        <dbReference type="SAM" id="SignalP"/>
    </source>
</evidence>
<gene>
    <name evidence="3" type="ORF">BN997_03052</name>
</gene>
<dbReference type="Gene3D" id="3.60.15.10">
    <property type="entry name" value="Ribonuclease Z/Hydroxyacylglutathione hydrolase-like"/>
    <property type="match status" value="1"/>
</dbReference>
<dbReference type="InterPro" id="IPR035681">
    <property type="entry name" value="ComA-like_MBL"/>
</dbReference>
<dbReference type="PANTHER" id="PTHR30619">
    <property type="entry name" value="DNA INTERNALIZATION/COMPETENCE PROTEIN COMEC/REC2"/>
    <property type="match status" value="1"/>
</dbReference>
<reference evidence="3 4" key="1">
    <citation type="submission" date="2014-11" db="EMBL/GenBank/DDBJ databases">
        <authorList>
            <person name="Urmite Genomes Urmite Genomes"/>
        </authorList>
    </citation>
    <scope>NUCLEOTIDE SEQUENCE [LARGE SCALE GENOMIC DNA]</scope>
    <source>
        <strain evidence="3 4">Oc5</strain>
    </source>
</reference>
<accession>A0A0A1MWD8</accession>
<dbReference type="STRING" id="545501.BN997_03052"/>
<dbReference type="CDD" id="cd07731">
    <property type="entry name" value="ComA-like_MBL-fold"/>
    <property type="match status" value="1"/>
</dbReference>
<keyword evidence="1" id="KW-0732">Signal</keyword>